<proteinExistence type="predicted"/>
<name>A0A8D8T7Q1_9HEMI</name>
<accession>A0A8D8T7Q1</accession>
<dbReference type="AlphaFoldDB" id="A0A8D8T7Q1"/>
<keyword evidence="1" id="KW-1133">Transmembrane helix</keyword>
<keyword evidence="1" id="KW-0812">Transmembrane</keyword>
<feature type="transmembrane region" description="Helical" evidence="1">
    <location>
        <begin position="60"/>
        <end position="77"/>
    </location>
</feature>
<feature type="transmembrane region" description="Helical" evidence="1">
    <location>
        <begin position="32"/>
        <end position="53"/>
    </location>
</feature>
<organism evidence="2">
    <name type="scientific">Cacopsylla melanoneura</name>
    <dbReference type="NCBI Taxonomy" id="428564"/>
    <lineage>
        <taxon>Eukaryota</taxon>
        <taxon>Metazoa</taxon>
        <taxon>Ecdysozoa</taxon>
        <taxon>Arthropoda</taxon>
        <taxon>Hexapoda</taxon>
        <taxon>Insecta</taxon>
        <taxon>Pterygota</taxon>
        <taxon>Neoptera</taxon>
        <taxon>Paraneoptera</taxon>
        <taxon>Hemiptera</taxon>
        <taxon>Sternorrhyncha</taxon>
        <taxon>Psylloidea</taxon>
        <taxon>Psyllidae</taxon>
        <taxon>Psyllinae</taxon>
        <taxon>Cacopsylla</taxon>
    </lineage>
</organism>
<protein>
    <submittedName>
        <fullName evidence="2">Uncharacterized protein</fullName>
    </submittedName>
</protein>
<dbReference type="EMBL" id="HBUF01254563">
    <property type="protein sequence ID" value="CAG6681179.1"/>
    <property type="molecule type" value="Transcribed_RNA"/>
</dbReference>
<evidence type="ECO:0000313" key="2">
    <source>
        <dbReference type="EMBL" id="CAG6681179.1"/>
    </source>
</evidence>
<reference evidence="2" key="1">
    <citation type="submission" date="2021-05" db="EMBL/GenBank/DDBJ databases">
        <authorList>
            <person name="Alioto T."/>
            <person name="Alioto T."/>
            <person name="Gomez Garrido J."/>
        </authorList>
    </citation>
    <scope>NUCLEOTIDE SEQUENCE</scope>
</reference>
<sequence length="103" mass="12425">MYNFLFCFVLLYCFVSLYFSFFFSHLSCCSRLAFIFICFLYNFLLSLFFLLSLPSYSLRHSQLVLLLLSSSLLLFLFPIRHIHYLNCFNCSFYFILLFPLRLP</sequence>
<keyword evidence="1" id="KW-0472">Membrane</keyword>
<feature type="transmembrane region" description="Helical" evidence="1">
    <location>
        <begin position="5"/>
        <end position="26"/>
    </location>
</feature>
<evidence type="ECO:0000256" key="1">
    <source>
        <dbReference type="SAM" id="Phobius"/>
    </source>
</evidence>